<evidence type="ECO:0000256" key="5">
    <source>
        <dbReference type="ARBA" id="ARBA00022723"/>
    </source>
</evidence>
<evidence type="ECO:0000256" key="11">
    <source>
        <dbReference type="ARBA" id="ARBA00038905"/>
    </source>
</evidence>
<keyword evidence="3" id="KW-0515">Mutator protein</keyword>
<dbReference type="InterPro" id="IPR047127">
    <property type="entry name" value="MutT-like"/>
</dbReference>
<dbReference type="PROSITE" id="PS00893">
    <property type="entry name" value="NUDIX_BOX"/>
    <property type="match status" value="1"/>
</dbReference>
<dbReference type="SUPFAM" id="SSF55811">
    <property type="entry name" value="Nudix"/>
    <property type="match status" value="1"/>
</dbReference>
<comment type="caution">
    <text evidence="14">The sequence shown here is derived from an EMBL/GenBank/DDBJ whole genome shotgun (WGS) entry which is preliminary data.</text>
</comment>
<keyword evidence="6" id="KW-0227">DNA damage</keyword>
<evidence type="ECO:0000256" key="3">
    <source>
        <dbReference type="ARBA" id="ARBA00022457"/>
    </source>
</evidence>
<evidence type="ECO:0000256" key="4">
    <source>
        <dbReference type="ARBA" id="ARBA00022705"/>
    </source>
</evidence>
<organism evidence="14 15">
    <name type="scientific">Intrasporangium calvum</name>
    <dbReference type="NCBI Taxonomy" id="53358"/>
    <lineage>
        <taxon>Bacteria</taxon>
        <taxon>Bacillati</taxon>
        <taxon>Actinomycetota</taxon>
        <taxon>Actinomycetes</taxon>
        <taxon>Micrococcales</taxon>
        <taxon>Intrasporangiaceae</taxon>
        <taxon>Intrasporangium</taxon>
    </lineage>
</organism>
<dbReference type="InterPro" id="IPR020476">
    <property type="entry name" value="Nudix_hydrolase"/>
</dbReference>
<feature type="domain" description="Nudix hydrolase" evidence="13">
    <location>
        <begin position="3"/>
        <end position="133"/>
    </location>
</feature>
<keyword evidence="4" id="KW-0235">DNA replication</keyword>
<dbReference type="InterPro" id="IPR000086">
    <property type="entry name" value="NUDIX_hydrolase_dom"/>
</dbReference>
<accession>A0ABT5GL62</accession>
<comment type="catalytic activity">
    <reaction evidence="10">
        <text>8-oxo-dGTP + H2O = 8-oxo-dGMP + diphosphate + H(+)</text>
        <dbReference type="Rhea" id="RHEA:31575"/>
        <dbReference type="ChEBI" id="CHEBI:15377"/>
        <dbReference type="ChEBI" id="CHEBI:15378"/>
        <dbReference type="ChEBI" id="CHEBI:33019"/>
        <dbReference type="ChEBI" id="CHEBI:63224"/>
        <dbReference type="ChEBI" id="CHEBI:77896"/>
        <dbReference type="EC" id="3.6.1.55"/>
    </reaction>
</comment>
<dbReference type="InterPro" id="IPR015797">
    <property type="entry name" value="NUDIX_hydrolase-like_dom_sf"/>
</dbReference>
<evidence type="ECO:0000256" key="12">
    <source>
        <dbReference type="RuleBase" id="RU003476"/>
    </source>
</evidence>
<keyword evidence="5" id="KW-0479">Metal-binding</keyword>
<evidence type="ECO:0000256" key="8">
    <source>
        <dbReference type="ARBA" id="ARBA00022842"/>
    </source>
</evidence>
<dbReference type="PANTHER" id="PTHR47707">
    <property type="entry name" value="8-OXO-DGTP DIPHOSPHATASE"/>
    <property type="match status" value="1"/>
</dbReference>
<evidence type="ECO:0000313" key="15">
    <source>
        <dbReference type="Proteomes" id="UP001150259"/>
    </source>
</evidence>
<dbReference type="Proteomes" id="UP001150259">
    <property type="component" value="Unassembled WGS sequence"/>
</dbReference>
<comment type="similarity">
    <text evidence="2 12">Belongs to the Nudix hydrolase family.</text>
</comment>
<gene>
    <name evidence="14" type="ORF">OO014_17150</name>
</gene>
<evidence type="ECO:0000256" key="1">
    <source>
        <dbReference type="ARBA" id="ARBA00001946"/>
    </source>
</evidence>
<comment type="cofactor">
    <cofactor evidence="1">
        <name>Mg(2+)</name>
        <dbReference type="ChEBI" id="CHEBI:18420"/>
    </cofactor>
</comment>
<name>A0ABT5GL62_9MICO</name>
<evidence type="ECO:0000256" key="10">
    <source>
        <dbReference type="ARBA" id="ARBA00035861"/>
    </source>
</evidence>
<keyword evidence="8" id="KW-0460">Magnesium</keyword>
<evidence type="ECO:0000256" key="9">
    <source>
        <dbReference type="ARBA" id="ARBA00023204"/>
    </source>
</evidence>
<keyword evidence="7 12" id="KW-0378">Hydrolase</keyword>
<evidence type="ECO:0000256" key="2">
    <source>
        <dbReference type="ARBA" id="ARBA00005582"/>
    </source>
</evidence>
<keyword evidence="15" id="KW-1185">Reference proteome</keyword>
<evidence type="ECO:0000259" key="13">
    <source>
        <dbReference type="PROSITE" id="PS51462"/>
    </source>
</evidence>
<keyword evidence="9" id="KW-0234">DNA repair</keyword>
<dbReference type="EMBL" id="JAPFQL010000098">
    <property type="protein sequence ID" value="MDC5698982.1"/>
    <property type="molecule type" value="Genomic_DNA"/>
</dbReference>
<sequence length="137" mass="15045">MGEIVEVVLGALVRDRQVLLVHRSPSKRAHPNVWDLPGGYVEPGESELGALERELREELGVQIAADSVSHLYRLTAGSTEEPAALSAWMVREWDGVPANHAPDEHVDIGWFGLVRMPLPAHPFMRAALLNALRSLDG</sequence>
<dbReference type="PRINTS" id="PR00502">
    <property type="entry name" value="NUDIXFAMILY"/>
</dbReference>
<dbReference type="PANTHER" id="PTHR47707:SF1">
    <property type="entry name" value="NUDIX HYDROLASE FAMILY PROTEIN"/>
    <property type="match status" value="1"/>
</dbReference>
<evidence type="ECO:0000313" key="14">
    <source>
        <dbReference type="EMBL" id="MDC5698982.1"/>
    </source>
</evidence>
<proteinExistence type="inferred from homology"/>
<evidence type="ECO:0000256" key="7">
    <source>
        <dbReference type="ARBA" id="ARBA00022801"/>
    </source>
</evidence>
<reference evidence="14 15" key="1">
    <citation type="submission" date="2022-11" db="EMBL/GenBank/DDBJ databases">
        <title>Anaerobic phenanthrene biodegradation by a DNRA strain PheN6.</title>
        <authorList>
            <person name="Zhang Z."/>
        </authorList>
    </citation>
    <scope>NUCLEOTIDE SEQUENCE [LARGE SCALE GENOMIC DNA]</scope>
    <source>
        <strain evidence="14 15">PheN6</strain>
    </source>
</reference>
<evidence type="ECO:0000256" key="6">
    <source>
        <dbReference type="ARBA" id="ARBA00022763"/>
    </source>
</evidence>
<dbReference type="Pfam" id="PF00293">
    <property type="entry name" value="NUDIX"/>
    <property type="match status" value="1"/>
</dbReference>
<dbReference type="PROSITE" id="PS51462">
    <property type="entry name" value="NUDIX"/>
    <property type="match status" value="1"/>
</dbReference>
<dbReference type="RefSeq" id="WP_272463540.1">
    <property type="nucleotide sequence ID" value="NZ_JAPFQL010000098.1"/>
</dbReference>
<dbReference type="InterPro" id="IPR020084">
    <property type="entry name" value="NUDIX_hydrolase_CS"/>
</dbReference>
<protein>
    <recommendedName>
        <fullName evidence="11">8-oxo-dGTP diphosphatase</fullName>
        <ecNumber evidence="11">3.6.1.55</ecNumber>
    </recommendedName>
</protein>
<dbReference type="Gene3D" id="3.90.79.10">
    <property type="entry name" value="Nucleoside Triphosphate Pyrophosphohydrolase"/>
    <property type="match status" value="1"/>
</dbReference>
<dbReference type="EC" id="3.6.1.55" evidence="11"/>